<reference evidence="3" key="1">
    <citation type="submission" date="2020-01" db="EMBL/GenBank/DDBJ databases">
        <authorList>
            <consortium name="DOE Joint Genome Institute"/>
            <person name="Haridas S."/>
            <person name="Albert R."/>
            <person name="Binder M."/>
            <person name="Bloem J."/>
            <person name="Labutti K."/>
            <person name="Salamov A."/>
            <person name="Andreopoulos B."/>
            <person name="Baker S.E."/>
            <person name="Barry K."/>
            <person name="Bills G."/>
            <person name="Bluhm B.H."/>
            <person name="Cannon C."/>
            <person name="Castanera R."/>
            <person name="Culley D.E."/>
            <person name="Daum C."/>
            <person name="Ezra D."/>
            <person name="Gonzalez J.B."/>
            <person name="Henrissat B."/>
            <person name="Kuo A."/>
            <person name="Liang C."/>
            <person name="Lipzen A."/>
            <person name="Lutzoni F."/>
            <person name="Magnuson J."/>
            <person name="Mondo S."/>
            <person name="Nolan M."/>
            <person name="Ohm R."/>
            <person name="Pangilinan J."/>
            <person name="Park H.-J."/>
            <person name="Ramirez L."/>
            <person name="Alfaro M."/>
            <person name="Sun H."/>
            <person name="Tritt A."/>
            <person name="Yoshinaga Y."/>
            <person name="Zwiers L.-H."/>
            <person name="Turgeon B.G."/>
            <person name="Goodwin S.B."/>
            <person name="Spatafora J.W."/>
            <person name="Crous P.W."/>
            <person name="Grigoriev I.V."/>
        </authorList>
    </citation>
    <scope>NUCLEOTIDE SEQUENCE</scope>
    <source>
        <strain evidence="3">CBS 342.82</strain>
    </source>
</reference>
<accession>A0A6J3MFT5</accession>
<feature type="compositionally biased region" description="Acidic residues" evidence="1">
    <location>
        <begin position="289"/>
        <end position="298"/>
    </location>
</feature>
<evidence type="ECO:0000313" key="2">
    <source>
        <dbReference type="Proteomes" id="UP000504637"/>
    </source>
</evidence>
<reference evidence="3" key="3">
    <citation type="submission" date="2025-08" db="UniProtKB">
        <authorList>
            <consortium name="RefSeq"/>
        </authorList>
    </citation>
    <scope>IDENTIFICATION</scope>
    <source>
        <strain evidence="3">CBS 342.82</strain>
    </source>
</reference>
<dbReference type="Gene3D" id="3.30.70.330">
    <property type="match status" value="1"/>
</dbReference>
<feature type="region of interest" description="Disordered" evidence="1">
    <location>
        <begin position="76"/>
        <end position="209"/>
    </location>
</feature>
<proteinExistence type="predicted"/>
<organism evidence="3">
    <name type="scientific">Dissoconium aciculare CBS 342.82</name>
    <dbReference type="NCBI Taxonomy" id="1314786"/>
    <lineage>
        <taxon>Eukaryota</taxon>
        <taxon>Fungi</taxon>
        <taxon>Dikarya</taxon>
        <taxon>Ascomycota</taxon>
        <taxon>Pezizomycotina</taxon>
        <taxon>Dothideomycetes</taxon>
        <taxon>Dothideomycetidae</taxon>
        <taxon>Mycosphaerellales</taxon>
        <taxon>Dissoconiaceae</taxon>
        <taxon>Dissoconium</taxon>
    </lineage>
</organism>
<feature type="compositionally biased region" description="Basic and acidic residues" evidence="1">
    <location>
        <begin position="110"/>
        <end position="139"/>
    </location>
</feature>
<feature type="non-terminal residue" evidence="3">
    <location>
        <position position="553"/>
    </location>
</feature>
<evidence type="ECO:0008006" key="4">
    <source>
        <dbReference type="Google" id="ProtNLM"/>
    </source>
</evidence>
<feature type="compositionally biased region" description="Acidic residues" evidence="1">
    <location>
        <begin position="467"/>
        <end position="493"/>
    </location>
</feature>
<dbReference type="InterPro" id="IPR012677">
    <property type="entry name" value="Nucleotide-bd_a/b_plait_sf"/>
</dbReference>
<dbReference type="OrthoDB" id="3595585at2759"/>
<keyword evidence="2" id="KW-1185">Reference proteome</keyword>
<dbReference type="InterPro" id="IPR035979">
    <property type="entry name" value="RBD_domain_sf"/>
</dbReference>
<gene>
    <name evidence="3" type="ORF">K489DRAFT_294180</name>
</gene>
<feature type="region of interest" description="Disordered" evidence="1">
    <location>
        <begin position="252"/>
        <end position="517"/>
    </location>
</feature>
<dbReference type="AlphaFoldDB" id="A0A6J3MFT5"/>
<dbReference type="GeneID" id="54358067"/>
<dbReference type="RefSeq" id="XP_033463866.1">
    <property type="nucleotide sequence ID" value="XM_033600267.1"/>
</dbReference>
<name>A0A6J3MFT5_9PEZI</name>
<dbReference type="Proteomes" id="UP000504637">
    <property type="component" value="Unplaced"/>
</dbReference>
<feature type="non-terminal residue" evidence="3">
    <location>
        <position position="1"/>
    </location>
</feature>
<evidence type="ECO:0000256" key="1">
    <source>
        <dbReference type="SAM" id="MobiDB-lite"/>
    </source>
</evidence>
<protein>
    <recommendedName>
        <fullName evidence="4">RRM domain-containing protein</fullName>
    </recommendedName>
</protein>
<evidence type="ECO:0000313" key="3">
    <source>
        <dbReference type="RefSeq" id="XP_033463866.1"/>
    </source>
</evidence>
<feature type="region of interest" description="Disordered" evidence="1">
    <location>
        <begin position="531"/>
        <end position="553"/>
    </location>
</feature>
<reference evidence="3" key="2">
    <citation type="submission" date="2020-04" db="EMBL/GenBank/DDBJ databases">
        <authorList>
            <consortium name="NCBI Genome Project"/>
        </authorList>
    </citation>
    <scope>NUCLEOTIDE SEQUENCE</scope>
    <source>
        <strain evidence="3">CBS 342.82</strain>
    </source>
</reference>
<feature type="compositionally biased region" description="Basic and acidic residues" evidence="1">
    <location>
        <begin position="187"/>
        <end position="209"/>
    </location>
</feature>
<feature type="compositionally biased region" description="Basic and acidic residues" evidence="1">
    <location>
        <begin position="79"/>
        <end position="90"/>
    </location>
</feature>
<dbReference type="GO" id="GO:0003676">
    <property type="term" value="F:nucleic acid binding"/>
    <property type="evidence" value="ECO:0007669"/>
    <property type="project" value="InterPro"/>
</dbReference>
<feature type="compositionally biased region" description="Low complexity" evidence="1">
    <location>
        <begin position="326"/>
        <end position="340"/>
    </location>
</feature>
<dbReference type="SUPFAM" id="SSF54928">
    <property type="entry name" value="RNA-binding domain, RBD"/>
    <property type="match status" value="1"/>
</dbReference>
<sequence length="553" mass="60884">AESSSVEEAQRIRLHITPFNAELLDRFVPPAIRSQASDISFHTVQTFPERGFGYVELPKVEAQKIRQKLNGMTLKGSKVKIEEARPEKSRKDKKRKSSGGAGDNTEVVEQSEKATKRVKRAKAERGEGIIPGHELDPGRIVKRGWQDTNPKKRNSKKDEKSGDVSLEGKSNHFKTSVAPNAMPLKASKKETKGDAKKKDKEKKTGKHDVVVKEFKNTTKILNAKSAKASKPETHYEDGVGWVDGEGNVIEAEAPSSRRKRAFLTIQPASKPEPIQPEGHEAVESSESVSEAEEVAEEEAPNKNALSEIGPERSSSEAPSIAATATSIENPISAESEAESPSTPPTEAIPPRTISLPEREIHPLEALYKRPASSKKSNKTGESLPPIDTGFSFFGGGDAVDSAAKSAEVDSDDDEDRTHAAFPTVQHPPHTPHTKLDLEWRGLRSGAPTPDTAAIGKRFTFPISGNNDNDDDENGEDDDEDEADDDDEILDDVDAASPSTRKAIGGEGGDGEESEFRKWFYENRGELNRGWKKRRREEKKLKRQRESRRLGRKI</sequence>